<name>J3PD60_GAET3</name>
<proteinExistence type="predicted"/>
<protein>
    <submittedName>
        <fullName evidence="3 4">Uncharacterized protein</fullName>
    </submittedName>
</protein>
<reference evidence="3" key="3">
    <citation type="submission" date="2010-09" db="EMBL/GenBank/DDBJ databases">
        <title>Annotation of Gaeumannomyces graminis var. tritici R3-111a-1.</title>
        <authorList>
            <consortium name="The Broad Institute Genome Sequencing Platform"/>
            <person name="Ma L.-J."/>
            <person name="Dead R."/>
            <person name="Young S.K."/>
            <person name="Zeng Q."/>
            <person name="Gargeya S."/>
            <person name="Fitzgerald M."/>
            <person name="Haas B."/>
            <person name="Abouelleil A."/>
            <person name="Alvarado L."/>
            <person name="Arachchi H.M."/>
            <person name="Berlin A."/>
            <person name="Brown A."/>
            <person name="Chapman S.B."/>
            <person name="Chen Z."/>
            <person name="Dunbar C."/>
            <person name="Freedman E."/>
            <person name="Gearin G."/>
            <person name="Gellesch M."/>
            <person name="Goldberg J."/>
            <person name="Griggs A."/>
            <person name="Gujja S."/>
            <person name="Heiman D."/>
            <person name="Howarth C."/>
            <person name="Larson L."/>
            <person name="Lui A."/>
            <person name="MacDonald P.J.P."/>
            <person name="Mehta T."/>
            <person name="Montmayeur A."/>
            <person name="Murphy C."/>
            <person name="Neiman D."/>
            <person name="Pearson M."/>
            <person name="Priest M."/>
            <person name="Roberts A."/>
            <person name="Saif S."/>
            <person name="Shea T."/>
            <person name="Shenoy N."/>
            <person name="Sisk P."/>
            <person name="Stolte C."/>
            <person name="Sykes S."/>
            <person name="Yandava C."/>
            <person name="Wortman J."/>
            <person name="Nusbaum C."/>
            <person name="Birren B."/>
        </authorList>
    </citation>
    <scope>NUCLEOTIDE SEQUENCE</scope>
    <source>
        <strain evidence="3">R3-111a-1</strain>
    </source>
</reference>
<dbReference type="Proteomes" id="UP000006039">
    <property type="component" value="Unassembled WGS sequence"/>
</dbReference>
<accession>J3PD60</accession>
<organism evidence="3">
    <name type="scientific">Gaeumannomyces tritici (strain R3-111a-1)</name>
    <name type="common">Wheat and barley take-all root rot fungus</name>
    <name type="synonym">Gaeumannomyces graminis var. tritici</name>
    <dbReference type="NCBI Taxonomy" id="644352"/>
    <lineage>
        <taxon>Eukaryota</taxon>
        <taxon>Fungi</taxon>
        <taxon>Dikarya</taxon>
        <taxon>Ascomycota</taxon>
        <taxon>Pezizomycotina</taxon>
        <taxon>Sordariomycetes</taxon>
        <taxon>Sordariomycetidae</taxon>
        <taxon>Magnaporthales</taxon>
        <taxon>Magnaporthaceae</taxon>
        <taxon>Gaeumannomyces</taxon>
    </lineage>
</organism>
<feature type="chain" id="PRO_5015095236" evidence="2">
    <location>
        <begin position="17"/>
        <end position="141"/>
    </location>
</feature>
<feature type="compositionally biased region" description="Basic residues" evidence="1">
    <location>
        <begin position="126"/>
        <end position="141"/>
    </location>
</feature>
<dbReference type="AlphaFoldDB" id="J3PD60"/>
<reference evidence="4" key="5">
    <citation type="submission" date="2018-04" db="UniProtKB">
        <authorList>
            <consortium name="EnsemblFungi"/>
        </authorList>
    </citation>
    <scope>IDENTIFICATION</scope>
    <source>
        <strain evidence="4">R3-111a-1</strain>
    </source>
</reference>
<gene>
    <name evidence="4" type="primary">20351887</name>
    <name evidence="3" type="ORF">GGTG_11429</name>
</gene>
<feature type="signal peptide" evidence="2">
    <location>
        <begin position="1"/>
        <end position="16"/>
    </location>
</feature>
<dbReference type="GeneID" id="20351887"/>
<sequence length="141" mass="14987">MATAVLLALGSTAARGDGLITANSTLDAAKQTLNTTANLTMESRIAMTTDGIMARTFATSSRRPITTKLTTVYGTKVVVVSTTGSPISTYTLTGPTPGPPKNGPLRGINKCEMVDHGVGALPQERQKKREKKRRFHRTANT</sequence>
<dbReference type="EMBL" id="GL385401">
    <property type="protein sequence ID" value="EJT70405.1"/>
    <property type="molecule type" value="Genomic_DNA"/>
</dbReference>
<evidence type="ECO:0000313" key="3">
    <source>
        <dbReference type="EMBL" id="EJT70405.1"/>
    </source>
</evidence>
<keyword evidence="2" id="KW-0732">Signal</keyword>
<dbReference type="VEuPathDB" id="FungiDB:GGTG_11429"/>
<evidence type="ECO:0000256" key="1">
    <source>
        <dbReference type="SAM" id="MobiDB-lite"/>
    </source>
</evidence>
<evidence type="ECO:0000256" key="2">
    <source>
        <dbReference type="SAM" id="SignalP"/>
    </source>
</evidence>
<keyword evidence="5" id="KW-1185">Reference proteome</keyword>
<dbReference type="HOGENOM" id="CLU_1825409_0_0_1"/>
<dbReference type="EnsemblFungi" id="EJT70405">
    <property type="protein sequence ID" value="EJT70405"/>
    <property type="gene ID" value="GGTG_11429"/>
</dbReference>
<evidence type="ECO:0000313" key="5">
    <source>
        <dbReference type="Proteomes" id="UP000006039"/>
    </source>
</evidence>
<reference evidence="4" key="4">
    <citation type="journal article" date="2015" name="G3 (Bethesda)">
        <title>Genome sequences of three phytopathogenic species of the Magnaporthaceae family of fungi.</title>
        <authorList>
            <person name="Okagaki L.H."/>
            <person name="Nunes C.C."/>
            <person name="Sailsbery J."/>
            <person name="Clay B."/>
            <person name="Brown D."/>
            <person name="John T."/>
            <person name="Oh Y."/>
            <person name="Young N."/>
            <person name="Fitzgerald M."/>
            <person name="Haas B.J."/>
            <person name="Zeng Q."/>
            <person name="Young S."/>
            <person name="Adiconis X."/>
            <person name="Fan L."/>
            <person name="Levin J.Z."/>
            <person name="Mitchell T.K."/>
            <person name="Okubara P.A."/>
            <person name="Farman M.L."/>
            <person name="Kohn L.M."/>
            <person name="Birren B."/>
            <person name="Ma L.-J."/>
            <person name="Dean R.A."/>
        </authorList>
    </citation>
    <scope>NUCLEOTIDE SEQUENCE</scope>
    <source>
        <strain evidence="4">R3-111a-1</strain>
    </source>
</reference>
<reference evidence="3" key="2">
    <citation type="submission" date="2010-07" db="EMBL/GenBank/DDBJ databases">
        <authorList>
            <consortium name="The Broad Institute Genome Sequencing Platform"/>
            <consortium name="Broad Institute Genome Sequencing Center for Infectious Disease"/>
            <person name="Ma L.-J."/>
            <person name="Dead R."/>
            <person name="Young S."/>
            <person name="Zeng Q."/>
            <person name="Koehrsen M."/>
            <person name="Alvarado L."/>
            <person name="Berlin A."/>
            <person name="Chapman S.B."/>
            <person name="Chen Z."/>
            <person name="Freedman E."/>
            <person name="Gellesch M."/>
            <person name="Goldberg J."/>
            <person name="Griggs A."/>
            <person name="Gujja S."/>
            <person name="Heilman E.R."/>
            <person name="Heiman D."/>
            <person name="Hepburn T."/>
            <person name="Howarth C."/>
            <person name="Jen D."/>
            <person name="Larson L."/>
            <person name="Mehta T."/>
            <person name="Neiman D."/>
            <person name="Pearson M."/>
            <person name="Roberts A."/>
            <person name="Saif S."/>
            <person name="Shea T."/>
            <person name="Shenoy N."/>
            <person name="Sisk P."/>
            <person name="Stolte C."/>
            <person name="Sykes S."/>
            <person name="Walk T."/>
            <person name="White J."/>
            <person name="Yandava C."/>
            <person name="Haas B."/>
            <person name="Nusbaum C."/>
            <person name="Birren B."/>
        </authorList>
    </citation>
    <scope>NUCLEOTIDE SEQUENCE</scope>
    <source>
        <strain evidence="3">R3-111a-1</strain>
    </source>
</reference>
<evidence type="ECO:0000313" key="4">
    <source>
        <dbReference type="EnsemblFungi" id="EJT70405"/>
    </source>
</evidence>
<dbReference type="RefSeq" id="XP_009227583.1">
    <property type="nucleotide sequence ID" value="XM_009229319.1"/>
</dbReference>
<feature type="region of interest" description="Disordered" evidence="1">
    <location>
        <begin position="122"/>
        <end position="141"/>
    </location>
</feature>
<reference evidence="5" key="1">
    <citation type="submission" date="2010-07" db="EMBL/GenBank/DDBJ databases">
        <title>The genome sequence of Gaeumannomyces graminis var. tritici strain R3-111a-1.</title>
        <authorList>
            <consortium name="The Broad Institute Genome Sequencing Platform"/>
            <person name="Ma L.-J."/>
            <person name="Dead R."/>
            <person name="Young S."/>
            <person name="Zeng Q."/>
            <person name="Koehrsen M."/>
            <person name="Alvarado L."/>
            <person name="Berlin A."/>
            <person name="Chapman S.B."/>
            <person name="Chen Z."/>
            <person name="Freedman E."/>
            <person name="Gellesch M."/>
            <person name="Goldberg J."/>
            <person name="Griggs A."/>
            <person name="Gujja S."/>
            <person name="Heilman E.R."/>
            <person name="Heiman D."/>
            <person name="Hepburn T."/>
            <person name="Howarth C."/>
            <person name="Jen D."/>
            <person name="Larson L."/>
            <person name="Mehta T."/>
            <person name="Neiman D."/>
            <person name="Pearson M."/>
            <person name="Roberts A."/>
            <person name="Saif S."/>
            <person name="Shea T."/>
            <person name="Shenoy N."/>
            <person name="Sisk P."/>
            <person name="Stolte C."/>
            <person name="Sykes S."/>
            <person name="Walk T."/>
            <person name="White J."/>
            <person name="Yandava C."/>
            <person name="Haas B."/>
            <person name="Nusbaum C."/>
            <person name="Birren B."/>
        </authorList>
    </citation>
    <scope>NUCLEOTIDE SEQUENCE [LARGE SCALE GENOMIC DNA]</scope>
    <source>
        <strain evidence="5">R3-111a-1</strain>
    </source>
</reference>